<dbReference type="Proteomes" id="UP000729182">
    <property type="component" value="Unassembled WGS sequence"/>
</dbReference>
<organism evidence="1 2">
    <name type="scientific">Streptococcus pneumoniae</name>
    <dbReference type="NCBI Taxonomy" id="1313"/>
    <lineage>
        <taxon>Bacteria</taxon>
        <taxon>Bacillati</taxon>
        <taxon>Bacillota</taxon>
        <taxon>Bacilli</taxon>
        <taxon>Lactobacillales</taxon>
        <taxon>Streptococcaceae</taxon>
        <taxon>Streptococcus</taxon>
    </lineage>
</organism>
<sequence>MNTLWYDSETFSATPIKNGTYKYAENARIDIVSYAIDDGPVNVIDFTLDDPHDVWMLQDLLANAGTIIAHNAMF</sequence>
<evidence type="ECO:0000313" key="2">
    <source>
        <dbReference type="Proteomes" id="UP000729182"/>
    </source>
</evidence>
<protein>
    <submittedName>
        <fullName evidence="1">DNA polymerase I</fullName>
    </submittedName>
</protein>
<gene>
    <name evidence="1" type="ORF">GM535_13010</name>
</gene>
<name>A0AAW9W9H5_STREE</name>
<dbReference type="AlphaFoldDB" id="A0AAW9W9H5"/>
<comment type="caution">
    <text evidence="1">The sequence shown here is derived from an EMBL/GenBank/DDBJ whole genome shotgun (WGS) entry which is preliminary data.</text>
</comment>
<evidence type="ECO:0000313" key="1">
    <source>
        <dbReference type="EMBL" id="MTV78133.1"/>
    </source>
</evidence>
<accession>A0AAW9W9H5</accession>
<proteinExistence type="predicted"/>
<dbReference type="RefSeq" id="WP_413777097.1">
    <property type="nucleotide sequence ID" value="NZ_WNHN01000493.1"/>
</dbReference>
<reference evidence="1" key="1">
    <citation type="submission" date="2019-11" db="EMBL/GenBank/DDBJ databases">
        <title>Growth characteristics of pneumococcus vary with the chemical composition of the capsule and with environmental conditions.</title>
        <authorList>
            <person name="Tothpal A."/>
            <person name="Desobry K."/>
            <person name="Joshi S."/>
            <person name="Wyllie A.L."/>
            <person name="Weinberger D.M."/>
        </authorList>
    </citation>
    <scope>NUCLEOTIDE SEQUENCE</scope>
    <source>
        <strain evidence="1">Pnumococcus10A</strain>
    </source>
</reference>
<dbReference type="EMBL" id="WNHN01000493">
    <property type="protein sequence ID" value="MTV78133.1"/>
    <property type="molecule type" value="Genomic_DNA"/>
</dbReference>
<feature type="non-terminal residue" evidence="1">
    <location>
        <position position="74"/>
    </location>
</feature>